<dbReference type="Gene3D" id="3.40.50.620">
    <property type="entry name" value="HUPs"/>
    <property type="match status" value="1"/>
</dbReference>
<proteinExistence type="predicted"/>
<protein>
    <recommendedName>
        <fullName evidence="4">ATPase</fullName>
    </recommendedName>
</protein>
<organism evidence="2 3">
    <name type="scientific">candidate division TA06 bacterium DG_26</name>
    <dbReference type="NCBI Taxonomy" id="1703771"/>
    <lineage>
        <taxon>Bacteria</taxon>
        <taxon>Bacteria division TA06</taxon>
    </lineage>
</organism>
<dbReference type="InterPro" id="IPR052188">
    <property type="entry name" value="Ni-pincer_cofactor_biosynth"/>
</dbReference>
<dbReference type="PANTHER" id="PTHR43169:SF3">
    <property type="entry name" value="ATPASE, PP-LOOP SUPERFAMILY-RELATED"/>
    <property type="match status" value="1"/>
</dbReference>
<dbReference type="InterPro" id="IPR014729">
    <property type="entry name" value="Rossmann-like_a/b/a_fold"/>
</dbReference>
<dbReference type="Proteomes" id="UP000051124">
    <property type="component" value="Unassembled WGS sequence"/>
</dbReference>
<reference evidence="2 3" key="1">
    <citation type="journal article" date="2015" name="Microbiome">
        <title>Genomic resolution of linkages in carbon, nitrogen, and sulfur cycling among widespread estuary sediment bacteria.</title>
        <authorList>
            <person name="Baker B.J."/>
            <person name="Lazar C.S."/>
            <person name="Teske A.P."/>
            <person name="Dick G.J."/>
        </authorList>
    </citation>
    <scope>NUCLEOTIDE SEQUENCE [LARGE SCALE GENOMIC DNA]</scope>
    <source>
        <strain evidence="2">DG_26</strain>
    </source>
</reference>
<dbReference type="AlphaFoldDB" id="A0A0S7WHX4"/>
<dbReference type="EMBL" id="LIZT01000043">
    <property type="protein sequence ID" value="KPJ49773.1"/>
    <property type="molecule type" value="Genomic_DNA"/>
</dbReference>
<feature type="coiled-coil region" evidence="1">
    <location>
        <begin position="27"/>
        <end position="54"/>
    </location>
</feature>
<accession>A0A0S7WHX4</accession>
<keyword evidence="1" id="KW-0175">Coiled coil</keyword>
<gene>
    <name evidence="2" type="ORF">AMJ40_04765</name>
</gene>
<evidence type="ECO:0000313" key="2">
    <source>
        <dbReference type="EMBL" id="KPJ49773.1"/>
    </source>
</evidence>
<dbReference type="SUPFAM" id="SSF52402">
    <property type="entry name" value="Adenine nucleotide alpha hydrolases-like"/>
    <property type="match status" value="1"/>
</dbReference>
<dbReference type="PANTHER" id="PTHR43169">
    <property type="entry name" value="EXSB FAMILY PROTEIN"/>
    <property type="match status" value="1"/>
</dbReference>
<evidence type="ECO:0008006" key="4">
    <source>
        <dbReference type="Google" id="ProtNLM"/>
    </source>
</evidence>
<evidence type="ECO:0000313" key="3">
    <source>
        <dbReference type="Proteomes" id="UP000051124"/>
    </source>
</evidence>
<evidence type="ECO:0000256" key="1">
    <source>
        <dbReference type="SAM" id="Coils"/>
    </source>
</evidence>
<sequence length="341" mass="39339">MNRCVKCILPESFPGIKFDRQGVCNYCRSYEGNLQKSEESRRKLERKFVELLESVPRTGNYDCVIAYSGGKDSSYTLKLMRERFGLRVVAVTFDNGFLPELTYQNIRHVVEGLGVDHITIKPDFQLLRKIFVEASKGRLYPKKTVERASTVCTSCIAFVKFISLRLAIEQSIPFVVFGWSPGQVSGSSPIFKMNPMIIKSMQSVLYTPLQRIAGDRINPYFLEPRHFAAADRFPYSISPLSFVDYREDAVLREIAEYGWRRPDEVDANSTNCLLNSFANQLHRAQHGYNPYVFELSKLVREGYLERRDALERIEQLGDQSVIEFVERKLGLGSRNVRWREK</sequence>
<name>A0A0S7WHX4_UNCT6</name>
<comment type="caution">
    <text evidence="2">The sequence shown here is derived from an EMBL/GenBank/DDBJ whole genome shotgun (WGS) entry which is preliminary data.</text>
</comment>